<dbReference type="OrthoDB" id="7691576at2759"/>
<dbReference type="PANTHER" id="PTHR37162:SF1">
    <property type="entry name" value="BED-TYPE DOMAIN-CONTAINING PROTEIN"/>
    <property type="match status" value="1"/>
</dbReference>
<name>A0A8J2HPK7_COTCN</name>
<proteinExistence type="predicted"/>
<evidence type="ECO:0000313" key="2">
    <source>
        <dbReference type="Proteomes" id="UP000786811"/>
    </source>
</evidence>
<dbReference type="SUPFAM" id="SSF53098">
    <property type="entry name" value="Ribonuclease H-like"/>
    <property type="match status" value="1"/>
</dbReference>
<dbReference type="PANTHER" id="PTHR37162">
    <property type="entry name" value="HAT FAMILY DIMERISATION DOMAINCONTAINING PROTEIN-RELATED"/>
    <property type="match status" value="1"/>
</dbReference>
<keyword evidence="2" id="KW-1185">Reference proteome</keyword>
<accession>A0A8J2HPK7</accession>
<comment type="caution">
    <text evidence="1">The sequence shown here is derived from an EMBL/GenBank/DDBJ whole genome shotgun (WGS) entry which is preliminary data.</text>
</comment>
<feature type="non-terminal residue" evidence="1">
    <location>
        <position position="1"/>
    </location>
</feature>
<evidence type="ECO:0008006" key="3">
    <source>
        <dbReference type="Google" id="ProtNLM"/>
    </source>
</evidence>
<organism evidence="1 2">
    <name type="scientific">Cotesia congregata</name>
    <name type="common">Parasitoid wasp</name>
    <name type="synonym">Apanteles congregatus</name>
    <dbReference type="NCBI Taxonomy" id="51543"/>
    <lineage>
        <taxon>Eukaryota</taxon>
        <taxon>Metazoa</taxon>
        <taxon>Ecdysozoa</taxon>
        <taxon>Arthropoda</taxon>
        <taxon>Hexapoda</taxon>
        <taxon>Insecta</taxon>
        <taxon>Pterygota</taxon>
        <taxon>Neoptera</taxon>
        <taxon>Endopterygota</taxon>
        <taxon>Hymenoptera</taxon>
        <taxon>Apocrita</taxon>
        <taxon>Ichneumonoidea</taxon>
        <taxon>Braconidae</taxon>
        <taxon>Microgastrinae</taxon>
        <taxon>Cotesia</taxon>
    </lineage>
</organism>
<dbReference type="EMBL" id="CAJNRD030001123">
    <property type="protein sequence ID" value="CAG5103821.1"/>
    <property type="molecule type" value="Genomic_DNA"/>
</dbReference>
<dbReference type="AlphaFoldDB" id="A0A8J2HPK7"/>
<reference evidence="1" key="1">
    <citation type="submission" date="2021-04" db="EMBL/GenBank/DDBJ databases">
        <authorList>
            <person name="Chebbi M.A.C M."/>
        </authorList>
    </citation>
    <scope>NUCLEOTIDE SEQUENCE</scope>
</reference>
<sequence length="441" mass="51070">DLYEHVTSFFNEHNLNLQQCFAIATDGGSNLCGCNKSLYTLMKKKRDDLMLFKCICHSIHLVCSHASEELPSNIDYMLRETFNWFKRLALRRKKYLDIYNTISDGTDPLQMVHLSTTRWLARGQAVERILNQWDTLKLNFDFAATEPHQDRYVAKELQQMYNDPANLLYFTFLLPLLSEFNSINLLFQKEHADHFSILQELERFTLSLLRRVLHPSSVSLEVDLNFQSIYLPLQKVDFGYKFTALVNRLVKDTDISQTTVNNVKHRCQLFLIRACKELLSRTSGNTAILKKIRVFSPKICLKSDRPAFAELPLNLLKKGVDINASKVIKLTDSEGNYIFKDIASLALTAYRYSLPVSNASVERVFSRVTLTKTKLRNRMTLLLLSAILRIKMHLEENGICCTKFEPTDDMLNFNSTIYDKKKTDTSEEDENVEELLKNLNF</sequence>
<gene>
    <name evidence="1" type="ORF">HICCMSTLAB_LOCUS11701</name>
</gene>
<protein>
    <recommendedName>
        <fullName evidence="3">HAT C-terminal dimerisation domain-containing protein</fullName>
    </recommendedName>
</protein>
<evidence type="ECO:0000313" key="1">
    <source>
        <dbReference type="EMBL" id="CAG5103821.1"/>
    </source>
</evidence>
<dbReference type="Proteomes" id="UP000786811">
    <property type="component" value="Unassembled WGS sequence"/>
</dbReference>
<dbReference type="InterPro" id="IPR012337">
    <property type="entry name" value="RNaseH-like_sf"/>
</dbReference>